<feature type="signal peptide" evidence="1">
    <location>
        <begin position="1"/>
        <end position="26"/>
    </location>
</feature>
<dbReference type="Proteomes" id="UP000028837">
    <property type="component" value="Unassembled WGS sequence"/>
</dbReference>
<feature type="domain" description="PUL" evidence="2">
    <location>
        <begin position="30"/>
        <end position="144"/>
    </location>
</feature>
<dbReference type="InterPro" id="IPR016024">
    <property type="entry name" value="ARM-type_fold"/>
</dbReference>
<dbReference type="InterPro" id="IPR011989">
    <property type="entry name" value="ARM-like"/>
</dbReference>
<organism evidence="3 4">
    <name type="scientific">Toxoplasma gondii GAB2-2007-GAL-DOM2</name>
    <dbReference type="NCBI Taxonomy" id="1130820"/>
    <lineage>
        <taxon>Eukaryota</taxon>
        <taxon>Sar</taxon>
        <taxon>Alveolata</taxon>
        <taxon>Apicomplexa</taxon>
        <taxon>Conoidasida</taxon>
        <taxon>Coccidia</taxon>
        <taxon>Eucoccidiorida</taxon>
        <taxon>Eimeriorina</taxon>
        <taxon>Sarcocystidae</taxon>
        <taxon>Toxoplasma</taxon>
    </lineage>
</organism>
<keyword evidence="1" id="KW-0732">Signal</keyword>
<dbReference type="SUPFAM" id="SSF48371">
    <property type="entry name" value="ARM repeat"/>
    <property type="match status" value="1"/>
</dbReference>
<comment type="caution">
    <text evidence="3">The sequence shown here is derived from an EMBL/GenBank/DDBJ whole genome shotgun (WGS) entry which is preliminary data.</text>
</comment>
<dbReference type="EMBL" id="AHZU02000559">
    <property type="protein sequence ID" value="KFG42973.1"/>
    <property type="molecule type" value="Genomic_DNA"/>
</dbReference>
<gene>
    <name evidence="3" type="ORF">TGDOM2_288210C</name>
</gene>
<dbReference type="InterPro" id="IPR013535">
    <property type="entry name" value="PUL_dom"/>
</dbReference>
<evidence type="ECO:0000256" key="1">
    <source>
        <dbReference type="SAM" id="SignalP"/>
    </source>
</evidence>
<protein>
    <submittedName>
        <fullName evidence="3">PUL domain-containing protein</fullName>
    </submittedName>
</protein>
<sequence length="151" mass="16478">MEMVLCFLCLLAVIVFTGRCATGAWGRGVLESLASDRVLTSPNKNVRLTAASLLANFAVAFATKEETEGRIKVLKLLRGLMEREGDADVFYRCLLAVLTILATPPQPQQRRLLRGACQEIDMADVLPPLNQNIPAEGRIGDAAQDILLLLE</sequence>
<evidence type="ECO:0000313" key="4">
    <source>
        <dbReference type="Proteomes" id="UP000028837"/>
    </source>
</evidence>
<proteinExistence type="predicted"/>
<dbReference type="VEuPathDB" id="ToxoDB:TGDOM2_288210C"/>
<evidence type="ECO:0000259" key="2">
    <source>
        <dbReference type="Pfam" id="PF08324"/>
    </source>
</evidence>
<feature type="chain" id="PRO_5001809238" evidence="1">
    <location>
        <begin position="27"/>
        <end position="151"/>
    </location>
</feature>
<evidence type="ECO:0000313" key="3">
    <source>
        <dbReference type="EMBL" id="KFG42973.1"/>
    </source>
</evidence>
<dbReference type="Pfam" id="PF08324">
    <property type="entry name" value="PUL"/>
    <property type="match status" value="1"/>
</dbReference>
<name>A0A086KF05_TOXGO</name>
<dbReference type="Gene3D" id="1.25.10.10">
    <property type="entry name" value="Leucine-rich Repeat Variant"/>
    <property type="match status" value="1"/>
</dbReference>
<reference evidence="3 4" key="1">
    <citation type="submission" date="2014-02" db="EMBL/GenBank/DDBJ databases">
        <authorList>
            <person name="Sibley D."/>
            <person name="Venepally P."/>
            <person name="Karamycheva S."/>
            <person name="Hadjithomas M."/>
            <person name="Khan A."/>
            <person name="Brunk B."/>
            <person name="Roos D."/>
            <person name="Caler E."/>
            <person name="Lorenzi H."/>
        </authorList>
    </citation>
    <scope>NUCLEOTIDE SEQUENCE [LARGE SCALE GENOMIC DNA]</scope>
    <source>
        <strain evidence="3 4">GAB2-2007-GAL-DOM2</strain>
    </source>
</reference>
<dbReference type="AlphaFoldDB" id="A0A086KF05"/>
<accession>A0A086KF05</accession>